<dbReference type="KEGG" id="acru:HHL28_14170"/>
<sequence>MSDQQNSAAEQLFEKALDIAEKHLEMAMKEGGTLNVEGSPFSGYVAIAMIEAAVNQAVEVAGHEDIADMLRDLAEQIEADAEDEE</sequence>
<evidence type="ECO:0000313" key="1">
    <source>
        <dbReference type="EMBL" id="QJE74082.1"/>
    </source>
</evidence>
<name>A0A858RA82_9PROT</name>
<dbReference type="EMBL" id="CP051775">
    <property type="protein sequence ID" value="QJE74082.1"/>
    <property type="molecule type" value="Genomic_DNA"/>
</dbReference>
<reference evidence="1" key="1">
    <citation type="submission" date="2020-04" db="EMBL/GenBank/DDBJ databases">
        <title>A desert anoxygenic phototrophic bacterium fixes CO2 using RubisCO under aerobic conditions.</title>
        <authorList>
            <person name="Tang K."/>
        </authorList>
    </citation>
    <scope>NUCLEOTIDE SEQUENCE [LARGE SCALE GENOMIC DNA]</scope>
    <source>
        <strain evidence="1">MIMtkB3</strain>
    </source>
</reference>
<organism evidence="1 2">
    <name type="scientific">Aerophototrophica crusticola</name>
    <dbReference type="NCBI Taxonomy" id="1709002"/>
    <lineage>
        <taxon>Bacteria</taxon>
        <taxon>Pseudomonadati</taxon>
        <taxon>Pseudomonadota</taxon>
        <taxon>Alphaproteobacteria</taxon>
        <taxon>Rhodospirillales</taxon>
        <taxon>Rhodospirillaceae</taxon>
        <taxon>Aerophototrophica</taxon>
    </lineage>
</organism>
<protein>
    <submittedName>
        <fullName evidence="1">Uncharacterized protein</fullName>
    </submittedName>
</protein>
<keyword evidence="2" id="KW-1185">Reference proteome</keyword>
<gene>
    <name evidence="1" type="ORF">HHL28_14170</name>
</gene>
<proteinExistence type="predicted"/>
<dbReference type="Proteomes" id="UP000501891">
    <property type="component" value="Chromosome"/>
</dbReference>
<evidence type="ECO:0000313" key="2">
    <source>
        <dbReference type="Proteomes" id="UP000501891"/>
    </source>
</evidence>
<dbReference type="AlphaFoldDB" id="A0A858RA82"/>
<accession>A0A858RA82</accession>